<dbReference type="RefSeq" id="WP_208004536.1">
    <property type="nucleotide sequence ID" value="NZ_JAGDFX010000003.1"/>
</dbReference>
<dbReference type="SUPFAM" id="SSF117782">
    <property type="entry name" value="YbjQ-like"/>
    <property type="match status" value="1"/>
</dbReference>
<gene>
    <name evidence="2" type="ORF">J3U76_04000</name>
</gene>
<comment type="similarity">
    <text evidence="1">Belongs to the UPF0145 family.</text>
</comment>
<dbReference type="Proteomes" id="UP000664882">
    <property type="component" value="Unassembled WGS sequence"/>
</dbReference>
<evidence type="ECO:0000313" key="3">
    <source>
        <dbReference type="Proteomes" id="UP000664882"/>
    </source>
</evidence>
<dbReference type="InterPro" id="IPR035439">
    <property type="entry name" value="UPF0145_dom_sf"/>
</dbReference>
<evidence type="ECO:0000313" key="2">
    <source>
        <dbReference type="EMBL" id="MBO1518810.1"/>
    </source>
</evidence>
<keyword evidence="3" id="KW-1185">Reference proteome</keyword>
<proteinExistence type="inferred from homology"/>
<dbReference type="EMBL" id="JAGDFX010000003">
    <property type="protein sequence ID" value="MBO1518810.1"/>
    <property type="molecule type" value="Genomic_DNA"/>
</dbReference>
<name>A0ABS3NE36_9GAMM</name>
<dbReference type="InterPro" id="IPR002765">
    <property type="entry name" value="UPF0145_YbjQ-like"/>
</dbReference>
<accession>A0ABS3NE36</accession>
<dbReference type="Gene3D" id="3.30.110.70">
    <property type="entry name" value="Hypothetical protein apc22750. Chain B"/>
    <property type="match status" value="1"/>
</dbReference>
<dbReference type="Pfam" id="PF01906">
    <property type="entry name" value="YbjQ_1"/>
    <property type="match status" value="1"/>
</dbReference>
<sequence length="103" mass="10634">MGLFGSGGSTASVAHIKGCYTSESVPGRTISKSFGLVEVTQKGVAGDIPERSETIFNSLLSVAEALGANAVVNVRVVTGSYQQQGSGWQYSYVIAYGDAVILA</sequence>
<comment type="caution">
    <text evidence="2">The sequence shown here is derived from an EMBL/GenBank/DDBJ whole genome shotgun (WGS) entry which is preliminary data.</text>
</comment>
<reference evidence="2 3" key="1">
    <citation type="submission" date="2021-03" db="EMBL/GenBank/DDBJ databases">
        <title>Oceanisphaera sp. nov., isolated from the intestine.</title>
        <authorList>
            <person name="Zhao L.-H."/>
            <person name="Shi L.-F."/>
        </authorList>
    </citation>
    <scope>NUCLEOTIDE SEQUENCE [LARGE SCALE GENOMIC DNA]</scope>
    <source>
        <strain evidence="2 3">DM8</strain>
    </source>
</reference>
<evidence type="ECO:0000256" key="1">
    <source>
        <dbReference type="ARBA" id="ARBA00010751"/>
    </source>
</evidence>
<protein>
    <submittedName>
        <fullName evidence="2">Heavy metal-binding domain-containing protein</fullName>
    </submittedName>
</protein>
<organism evidence="2 3">
    <name type="scientific">Oceanisphaera pacifica</name>
    <dbReference type="NCBI Taxonomy" id="2818389"/>
    <lineage>
        <taxon>Bacteria</taxon>
        <taxon>Pseudomonadati</taxon>
        <taxon>Pseudomonadota</taxon>
        <taxon>Gammaproteobacteria</taxon>
        <taxon>Aeromonadales</taxon>
        <taxon>Aeromonadaceae</taxon>
        <taxon>Oceanisphaera</taxon>
    </lineage>
</organism>